<sequence>MELQSVCHGLPSPKMGLPTHRSVSHQFVSTSQFGLRNQKFRLGVASKSYLRLGLKRAFKESLVLNSKKGTIVCAVNSNPDAQLGVLGGENSDSGVPVTSFNGVEPFRGKSGSISFSGLSHQLVEEGKLQSAPFNEEKGSFLWLLAPIALISSLILPQFFFANAIEAFLEDMLLVEIVTSLFFEVLFYVGLAIFLLVTDRVQRPYLQFSPKRWGLITGLRGYLTCAFFTMGFKVIAPLFAVYVTWPMIGLPGLVAVFPFLMGCVAQFAFEKSLEKQGSSSWPLVPIIFEVYRLYQLTKASHFIERLMFTLKDLPASPELLERSGALFAMIVTFQVLGVVCLWSLMTFLLRLFPSRPVAEKY</sequence>
<keyword evidence="1" id="KW-0812">Transmembrane</keyword>
<keyword evidence="1" id="KW-1133">Transmembrane helix</keyword>
<dbReference type="PANTHER" id="PTHR33918:SF4">
    <property type="entry name" value="ABC-2 TYPE TRANSPORTER DOMAIN-CONTAINING PROTEIN"/>
    <property type="match status" value="1"/>
</dbReference>
<feature type="transmembrane region" description="Helical" evidence="1">
    <location>
        <begin position="140"/>
        <end position="160"/>
    </location>
</feature>
<proteinExistence type="predicted"/>
<dbReference type="KEGG" id="qlo:115974260"/>
<feature type="transmembrane region" description="Helical" evidence="1">
    <location>
        <begin position="247"/>
        <end position="268"/>
    </location>
</feature>
<dbReference type="GeneID" id="115974260"/>
<feature type="transmembrane region" description="Helical" evidence="1">
    <location>
        <begin position="218"/>
        <end position="241"/>
    </location>
</feature>
<dbReference type="EnsemblPlants" id="QL02p007030:mrna">
    <property type="protein sequence ID" value="QL02p007030:mrna"/>
    <property type="gene ID" value="QL02p007030"/>
</dbReference>
<reference evidence="2" key="2">
    <citation type="submission" date="2021-01" db="UniProtKB">
        <authorList>
            <consortium name="EnsemblPlants"/>
        </authorList>
    </citation>
    <scope>IDENTIFICATION</scope>
</reference>
<evidence type="ECO:0000313" key="3">
    <source>
        <dbReference type="Proteomes" id="UP000594261"/>
    </source>
</evidence>
<dbReference type="OrthoDB" id="1927955at2759"/>
<gene>
    <name evidence="2" type="primary">LOC115974260</name>
</gene>
<name>A0A7N2KS01_QUELO</name>
<dbReference type="Gramene" id="QL02p007030:mrna">
    <property type="protein sequence ID" value="QL02p007030:mrna"/>
    <property type="gene ID" value="QL02p007030"/>
</dbReference>
<dbReference type="RefSeq" id="XP_030950383.1">
    <property type="nucleotide sequence ID" value="XM_031094523.1"/>
</dbReference>
<dbReference type="PANTHER" id="PTHR33918">
    <property type="entry name" value="OS01G0704200 PROTEIN"/>
    <property type="match status" value="1"/>
</dbReference>
<dbReference type="GO" id="GO:0009507">
    <property type="term" value="C:chloroplast"/>
    <property type="evidence" value="ECO:0007669"/>
    <property type="project" value="TreeGrafter"/>
</dbReference>
<keyword evidence="3" id="KW-1185">Reference proteome</keyword>
<feature type="transmembrane region" description="Helical" evidence="1">
    <location>
        <begin position="172"/>
        <end position="197"/>
    </location>
</feature>
<evidence type="ECO:0000256" key="1">
    <source>
        <dbReference type="SAM" id="Phobius"/>
    </source>
</evidence>
<protein>
    <submittedName>
        <fullName evidence="2">Uncharacterized protein</fullName>
    </submittedName>
</protein>
<dbReference type="OMA" id="AMIVTFQ"/>
<keyword evidence="1" id="KW-0472">Membrane</keyword>
<feature type="transmembrane region" description="Helical" evidence="1">
    <location>
        <begin position="325"/>
        <end position="351"/>
    </location>
</feature>
<dbReference type="InParanoid" id="A0A7N2KS01"/>
<organism evidence="2 3">
    <name type="scientific">Quercus lobata</name>
    <name type="common">Valley oak</name>
    <dbReference type="NCBI Taxonomy" id="97700"/>
    <lineage>
        <taxon>Eukaryota</taxon>
        <taxon>Viridiplantae</taxon>
        <taxon>Streptophyta</taxon>
        <taxon>Embryophyta</taxon>
        <taxon>Tracheophyta</taxon>
        <taxon>Spermatophyta</taxon>
        <taxon>Magnoliopsida</taxon>
        <taxon>eudicotyledons</taxon>
        <taxon>Gunneridae</taxon>
        <taxon>Pentapetalae</taxon>
        <taxon>rosids</taxon>
        <taxon>fabids</taxon>
        <taxon>Fagales</taxon>
        <taxon>Fagaceae</taxon>
        <taxon>Quercus</taxon>
    </lineage>
</organism>
<dbReference type="AlphaFoldDB" id="A0A7N2KS01"/>
<dbReference type="Proteomes" id="UP000594261">
    <property type="component" value="Chromosome 2"/>
</dbReference>
<reference evidence="3" key="1">
    <citation type="journal article" date="2016" name="G3 (Bethesda)">
        <title>First Draft Assembly and Annotation of the Genome of a California Endemic Oak Quercus lobata Nee (Fagaceae).</title>
        <authorList>
            <person name="Sork V.L."/>
            <person name="Fitz-Gibbon S.T."/>
            <person name="Puiu D."/>
            <person name="Crepeau M."/>
            <person name="Gugger P.F."/>
            <person name="Sherman R."/>
            <person name="Stevens K."/>
            <person name="Langley C.H."/>
            <person name="Pellegrini M."/>
            <person name="Salzberg S.L."/>
        </authorList>
    </citation>
    <scope>NUCLEOTIDE SEQUENCE [LARGE SCALE GENOMIC DNA]</scope>
    <source>
        <strain evidence="3">cv. SW786</strain>
    </source>
</reference>
<accession>A0A7N2KS01</accession>
<evidence type="ECO:0000313" key="2">
    <source>
        <dbReference type="EnsemblPlants" id="QL02p007030:mrna"/>
    </source>
</evidence>